<feature type="transmembrane region" description="Helical" evidence="5">
    <location>
        <begin position="110"/>
        <end position="128"/>
    </location>
</feature>
<evidence type="ECO:0000256" key="2">
    <source>
        <dbReference type="ARBA" id="ARBA00022748"/>
    </source>
</evidence>
<organism evidence="7 8">
    <name type="scientific">Sphingomonas qilianensis</name>
    <dbReference type="NCBI Taxonomy" id="1736690"/>
    <lineage>
        <taxon>Bacteria</taxon>
        <taxon>Pseudomonadati</taxon>
        <taxon>Pseudomonadota</taxon>
        <taxon>Alphaproteobacteria</taxon>
        <taxon>Sphingomonadales</taxon>
        <taxon>Sphingomonadaceae</taxon>
        <taxon>Sphingomonas</taxon>
    </lineage>
</organism>
<dbReference type="RefSeq" id="WP_345864872.1">
    <property type="nucleotide sequence ID" value="NZ_JBDIMF010000004.1"/>
</dbReference>
<keyword evidence="3" id="KW-1015">Disulfide bond</keyword>
<keyword evidence="5" id="KW-0812">Transmembrane</keyword>
<keyword evidence="8" id="KW-1185">Reference proteome</keyword>
<evidence type="ECO:0000256" key="1">
    <source>
        <dbReference type="ARBA" id="ARBA00004196"/>
    </source>
</evidence>
<proteinExistence type="predicted"/>
<dbReference type="InterPro" id="IPR013740">
    <property type="entry name" value="Redoxin"/>
</dbReference>
<dbReference type="Pfam" id="PF08534">
    <property type="entry name" value="Redoxin"/>
    <property type="match status" value="1"/>
</dbReference>
<dbReference type="InterPro" id="IPR013766">
    <property type="entry name" value="Thioredoxin_domain"/>
</dbReference>
<comment type="subcellular location">
    <subcellularLocation>
        <location evidence="1">Cell envelope</location>
    </subcellularLocation>
</comment>
<dbReference type="InterPro" id="IPR001640">
    <property type="entry name" value="Lgt"/>
</dbReference>
<accession>A0ABU9XST1</accession>
<evidence type="ECO:0000259" key="6">
    <source>
        <dbReference type="PROSITE" id="PS51352"/>
    </source>
</evidence>
<dbReference type="GO" id="GO:0016757">
    <property type="term" value="F:glycosyltransferase activity"/>
    <property type="evidence" value="ECO:0007669"/>
    <property type="project" value="UniProtKB-KW"/>
</dbReference>
<gene>
    <name evidence="7" type="ORF">ABC969_10750</name>
</gene>
<evidence type="ECO:0000313" key="8">
    <source>
        <dbReference type="Proteomes" id="UP001404104"/>
    </source>
</evidence>
<keyword evidence="4" id="KW-0676">Redox-active center</keyword>
<evidence type="ECO:0000256" key="4">
    <source>
        <dbReference type="ARBA" id="ARBA00023284"/>
    </source>
</evidence>
<reference evidence="7 8" key="1">
    <citation type="submission" date="2024-05" db="EMBL/GenBank/DDBJ databases">
        <authorList>
            <person name="Liu Q."/>
            <person name="Xin Y.-H."/>
        </authorList>
    </citation>
    <scope>NUCLEOTIDE SEQUENCE [LARGE SCALE GENOMIC DNA]</scope>
    <source>
        <strain evidence="7 8">CGMCC 1.15349</strain>
    </source>
</reference>
<dbReference type="CDD" id="cd02966">
    <property type="entry name" value="TlpA_like_family"/>
    <property type="match status" value="1"/>
</dbReference>
<feature type="domain" description="Thioredoxin" evidence="6">
    <location>
        <begin position="129"/>
        <end position="267"/>
    </location>
</feature>
<dbReference type="SUPFAM" id="SSF52833">
    <property type="entry name" value="Thioredoxin-like"/>
    <property type="match status" value="1"/>
</dbReference>
<dbReference type="Gene3D" id="3.40.30.10">
    <property type="entry name" value="Glutaredoxin"/>
    <property type="match status" value="1"/>
</dbReference>
<keyword evidence="2" id="KW-0201">Cytochrome c-type biogenesis</keyword>
<dbReference type="InterPro" id="IPR036249">
    <property type="entry name" value="Thioredoxin-like_sf"/>
</dbReference>
<feature type="transmembrane region" description="Helical" evidence="5">
    <location>
        <begin position="44"/>
        <end position="65"/>
    </location>
</feature>
<evidence type="ECO:0000313" key="7">
    <source>
        <dbReference type="EMBL" id="MEN2786898.1"/>
    </source>
</evidence>
<dbReference type="Proteomes" id="UP001404104">
    <property type="component" value="Unassembled WGS sequence"/>
</dbReference>
<evidence type="ECO:0000256" key="3">
    <source>
        <dbReference type="ARBA" id="ARBA00023157"/>
    </source>
</evidence>
<dbReference type="PANTHER" id="PTHR42852">
    <property type="entry name" value="THIOL:DISULFIDE INTERCHANGE PROTEIN DSBE"/>
    <property type="match status" value="1"/>
</dbReference>
<keyword evidence="5" id="KW-1133">Transmembrane helix</keyword>
<keyword evidence="7" id="KW-0328">Glycosyltransferase</keyword>
<protein>
    <submittedName>
        <fullName evidence="7">Prolipoprotein diacylglyceryl transferase family protein</fullName>
        <ecNumber evidence="7">2.4.99.-</ecNumber>
    </submittedName>
</protein>
<dbReference type="EMBL" id="JBDIMF010000004">
    <property type="protein sequence ID" value="MEN2786898.1"/>
    <property type="molecule type" value="Genomic_DNA"/>
</dbReference>
<dbReference type="PROSITE" id="PS00194">
    <property type="entry name" value="THIOREDOXIN_1"/>
    <property type="match status" value="1"/>
</dbReference>
<dbReference type="InterPro" id="IPR050553">
    <property type="entry name" value="Thioredoxin_ResA/DsbE_sf"/>
</dbReference>
<sequence length="269" mass="27976">MGSIVTLGPLAMATDRLLGLVAVMAFIGLAALLTRAASRPTSNAVTIAVLAGLGTGRIGYVAAHLPSFREDPAAVFAIWQGGFSPIAGIAGAAAALIVMLGRSTALYRSLASLGVAVLLWVAATQLMVDDKATPLPRGLVAYTIDGAPIAIDTLRGKPFVINLWATWCGPCQREMPMLVRAAAARPAVPILFIDQGETPDTVTAFLTAKGLASPSVLIDRSQDFGRVAGSRALPTTLFVARDGMIRAHHAGEISRAALDDGIDDLEKRP</sequence>
<dbReference type="EC" id="2.4.99.-" evidence="7"/>
<evidence type="ECO:0000256" key="5">
    <source>
        <dbReference type="SAM" id="Phobius"/>
    </source>
</evidence>
<feature type="transmembrane region" description="Helical" evidence="5">
    <location>
        <begin position="17"/>
        <end position="37"/>
    </location>
</feature>
<keyword evidence="5" id="KW-0472">Membrane</keyword>
<dbReference type="Pfam" id="PF01790">
    <property type="entry name" value="LGT"/>
    <property type="match status" value="1"/>
</dbReference>
<keyword evidence="7" id="KW-0808">Transferase</keyword>
<dbReference type="PANTHER" id="PTHR42852:SF6">
    <property type="entry name" value="THIOL:DISULFIDE INTERCHANGE PROTEIN DSBE"/>
    <property type="match status" value="1"/>
</dbReference>
<dbReference type="PROSITE" id="PS51352">
    <property type="entry name" value="THIOREDOXIN_2"/>
    <property type="match status" value="1"/>
</dbReference>
<comment type="caution">
    <text evidence="7">The sequence shown here is derived from an EMBL/GenBank/DDBJ whole genome shotgun (WGS) entry which is preliminary data.</text>
</comment>
<dbReference type="InterPro" id="IPR017937">
    <property type="entry name" value="Thioredoxin_CS"/>
</dbReference>
<name>A0ABU9XST1_9SPHN</name>
<feature type="transmembrane region" description="Helical" evidence="5">
    <location>
        <begin position="77"/>
        <end position="98"/>
    </location>
</feature>